<reference evidence="2 3" key="1">
    <citation type="submission" date="2018-06" db="EMBL/GenBank/DDBJ databases">
        <title>Actinomadura craniellae sp. nov. isolated from marine sponge Craniella sp.</title>
        <authorList>
            <person name="Li L."/>
            <person name="Xu Q.H."/>
            <person name="Lin H.W."/>
            <person name="Lu Y.H."/>
        </authorList>
    </citation>
    <scope>NUCLEOTIDE SEQUENCE [LARGE SCALE GENOMIC DNA]</scope>
    <source>
        <strain evidence="2 3">LHW63021</strain>
    </source>
</reference>
<keyword evidence="3" id="KW-1185">Reference proteome</keyword>
<dbReference type="Proteomes" id="UP000251891">
    <property type="component" value="Unassembled WGS sequence"/>
</dbReference>
<protein>
    <submittedName>
        <fullName evidence="2">Flavoprotein</fullName>
    </submittedName>
</protein>
<name>A0A365H8B0_9ACTN</name>
<dbReference type="GO" id="GO:0003824">
    <property type="term" value="F:catalytic activity"/>
    <property type="evidence" value="ECO:0007669"/>
    <property type="project" value="InterPro"/>
</dbReference>
<dbReference type="OrthoDB" id="161343at2"/>
<dbReference type="SUPFAM" id="SSF52507">
    <property type="entry name" value="Homo-oligomeric flavin-containing Cys decarboxylases, HFCD"/>
    <property type="match status" value="1"/>
</dbReference>
<evidence type="ECO:0000313" key="3">
    <source>
        <dbReference type="Proteomes" id="UP000251891"/>
    </source>
</evidence>
<evidence type="ECO:0000313" key="2">
    <source>
        <dbReference type="EMBL" id="RAY15252.1"/>
    </source>
</evidence>
<dbReference type="InterPro" id="IPR003382">
    <property type="entry name" value="Flavoprotein"/>
</dbReference>
<dbReference type="EMBL" id="QLYX01000004">
    <property type="protein sequence ID" value="RAY15252.1"/>
    <property type="molecule type" value="Genomic_DNA"/>
</dbReference>
<feature type="domain" description="Flavoprotein" evidence="1">
    <location>
        <begin position="19"/>
        <end position="137"/>
    </location>
</feature>
<dbReference type="InterPro" id="IPR036551">
    <property type="entry name" value="Flavin_trans-like"/>
</dbReference>
<evidence type="ECO:0000259" key="1">
    <source>
        <dbReference type="Pfam" id="PF02441"/>
    </source>
</evidence>
<dbReference type="Gene3D" id="3.40.50.1950">
    <property type="entry name" value="Flavin prenyltransferase-like"/>
    <property type="match status" value="1"/>
</dbReference>
<gene>
    <name evidence="2" type="ORF">DPM19_11100</name>
</gene>
<dbReference type="AlphaFoldDB" id="A0A365H8B0"/>
<comment type="caution">
    <text evidence="2">The sequence shown here is derived from an EMBL/GenBank/DDBJ whole genome shotgun (WGS) entry which is preliminary data.</text>
</comment>
<dbReference type="Pfam" id="PF02441">
    <property type="entry name" value="Flavoprotein"/>
    <property type="match status" value="1"/>
</dbReference>
<sequence length="181" mass="19243">MNGVYALGVADDEARRVLYVIVCAAPAAAEVAGFIRLAQSAGWRVFAVVSPLGRRFVDVNSLASLTGGPVRSEFRLPWQPKELPPADAVVVAPATFNTVNKWAAGIADTFATALLCEQTGLGVPVLAVPQTNDGLARHVAFGRNLDVLRSMGVRVLFDPAGPQGRVPPWEQVLAELRDLTT</sequence>
<organism evidence="2 3">
    <name type="scientific">Actinomadura craniellae</name>
    <dbReference type="NCBI Taxonomy" id="2231787"/>
    <lineage>
        <taxon>Bacteria</taxon>
        <taxon>Bacillati</taxon>
        <taxon>Actinomycetota</taxon>
        <taxon>Actinomycetes</taxon>
        <taxon>Streptosporangiales</taxon>
        <taxon>Thermomonosporaceae</taxon>
        <taxon>Actinomadura</taxon>
    </lineage>
</organism>
<proteinExistence type="predicted"/>
<accession>A0A365H8B0</accession>